<gene>
    <name evidence="1" type="ORF">WMO65_06195</name>
</gene>
<organism evidence="1 2">
    <name type="scientific">Blautia caccae</name>
    <dbReference type="NCBI Taxonomy" id="3133175"/>
    <lineage>
        <taxon>Bacteria</taxon>
        <taxon>Bacillati</taxon>
        <taxon>Bacillota</taxon>
        <taxon>Clostridia</taxon>
        <taxon>Lachnospirales</taxon>
        <taxon>Lachnospiraceae</taxon>
        <taxon>Blautia</taxon>
    </lineage>
</organism>
<dbReference type="EMBL" id="JBBMFP010000004">
    <property type="protein sequence ID" value="MEQ2430590.1"/>
    <property type="molecule type" value="Genomic_DNA"/>
</dbReference>
<comment type="caution">
    <text evidence="1">The sequence shown here is derived from an EMBL/GenBank/DDBJ whole genome shotgun (WGS) entry which is preliminary data.</text>
</comment>
<sequence>MGPFKILGNFGRGLLRCYGSAPQPSIGVPEGSSGRPLVCQREAPAGHWCARGKLRQAIAVPEGSFGRP</sequence>
<evidence type="ECO:0000313" key="1">
    <source>
        <dbReference type="EMBL" id="MEQ2430590.1"/>
    </source>
</evidence>
<evidence type="ECO:0000313" key="2">
    <source>
        <dbReference type="Proteomes" id="UP001457898"/>
    </source>
</evidence>
<reference evidence="1 2" key="1">
    <citation type="submission" date="2024-03" db="EMBL/GenBank/DDBJ databases">
        <title>Human intestinal bacterial collection.</title>
        <authorList>
            <person name="Pauvert C."/>
            <person name="Hitch T.C.A."/>
            <person name="Clavel T."/>
        </authorList>
    </citation>
    <scope>NUCLEOTIDE SEQUENCE [LARGE SCALE GENOMIC DNA]</scope>
    <source>
        <strain evidence="1 2">CLA-SR-H028</strain>
    </source>
</reference>
<keyword evidence="2" id="KW-1185">Reference proteome</keyword>
<dbReference type="RefSeq" id="WP_148392231.1">
    <property type="nucleotide sequence ID" value="NZ_JBBMFP010000004.1"/>
</dbReference>
<proteinExistence type="predicted"/>
<name>A0ABV1DKT5_9FIRM</name>
<protein>
    <submittedName>
        <fullName evidence="1">Uncharacterized protein</fullName>
    </submittedName>
</protein>
<dbReference type="Proteomes" id="UP001457898">
    <property type="component" value="Unassembled WGS sequence"/>
</dbReference>
<accession>A0ABV1DKT5</accession>